<dbReference type="RefSeq" id="WP_189393270.1">
    <property type="nucleotide sequence ID" value="NZ_BMZN01000004.1"/>
</dbReference>
<feature type="signal peptide" evidence="3">
    <location>
        <begin position="1"/>
        <end position="22"/>
    </location>
</feature>
<comment type="function">
    <text evidence="2">CyaE is necessary for transport of calmodulin-sensitive adenylate cyclase-hemolysin (cyclolysin).</text>
</comment>
<reference evidence="5" key="1">
    <citation type="journal article" date="2019" name="Int. J. Syst. Evol. Microbiol.">
        <title>The Global Catalogue of Microorganisms (GCM) 10K type strain sequencing project: providing services to taxonomists for standard genome sequencing and annotation.</title>
        <authorList>
            <consortium name="The Broad Institute Genomics Platform"/>
            <consortium name="The Broad Institute Genome Sequencing Center for Infectious Disease"/>
            <person name="Wu L."/>
            <person name="Ma J."/>
        </authorList>
    </citation>
    <scope>NUCLEOTIDE SEQUENCE [LARGE SCALE GENOMIC DNA]</scope>
    <source>
        <strain evidence="5">KCTC 42083</strain>
    </source>
</reference>
<comment type="subcellular location">
    <subcellularLocation>
        <location evidence="2">Cell outer membrane</location>
        <topology evidence="2">Peripheral membrane protein</topology>
    </subcellularLocation>
</comment>
<accession>A0A8H9INF8</accession>
<protein>
    <recommendedName>
        <fullName evidence="2">Protein CyaE</fullName>
    </recommendedName>
</protein>
<dbReference type="Proteomes" id="UP000608923">
    <property type="component" value="Unassembled WGS sequence"/>
</dbReference>
<keyword evidence="2" id="KW-0204">Cytolysis</keyword>
<evidence type="ECO:0000256" key="3">
    <source>
        <dbReference type="SAM" id="SignalP"/>
    </source>
</evidence>
<comment type="similarity">
    <text evidence="1 2">Belongs to the outer membrane factor (OMF) (TC 1.B.17) family.</text>
</comment>
<keyword evidence="5" id="KW-1185">Reference proteome</keyword>
<dbReference type="PIRSF" id="PIRSF001892">
    <property type="entry name" value="CyaE"/>
    <property type="match status" value="1"/>
</dbReference>
<dbReference type="GO" id="GO:0031640">
    <property type="term" value="P:killing of cells of another organism"/>
    <property type="evidence" value="ECO:0007669"/>
    <property type="project" value="UniProtKB-KW"/>
</dbReference>
<comment type="caution">
    <text evidence="4">The sequence shown here is derived from an EMBL/GenBank/DDBJ whole genome shotgun (WGS) entry which is preliminary data.</text>
</comment>
<dbReference type="GO" id="GO:0015562">
    <property type="term" value="F:efflux transmembrane transporter activity"/>
    <property type="evidence" value="ECO:0007669"/>
    <property type="project" value="InterPro"/>
</dbReference>
<name>A0A8H9INF8_9BURK</name>
<dbReference type="InterPro" id="IPR003423">
    <property type="entry name" value="OMP_efflux"/>
</dbReference>
<evidence type="ECO:0000256" key="1">
    <source>
        <dbReference type="ARBA" id="ARBA00007613"/>
    </source>
</evidence>
<evidence type="ECO:0000313" key="5">
    <source>
        <dbReference type="Proteomes" id="UP000608923"/>
    </source>
</evidence>
<feature type="chain" id="PRO_5034637566" description="Protein CyaE" evidence="3">
    <location>
        <begin position="23"/>
        <end position="494"/>
    </location>
</feature>
<dbReference type="Pfam" id="PF02321">
    <property type="entry name" value="OEP"/>
    <property type="match status" value="2"/>
</dbReference>
<keyword evidence="3" id="KW-0732">Signal</keyword>
<proteinExistence type="inferred from homology"/>
<keyword evidence="2" id="KW-0813">Transport</keyword>
<keyword evidence="2" id="KW-0354">Hemolysis</keyword>
<dbReference type="AlphaFoldDB" id="A0A8H9INF8"/>
<keyword evidence="2" id="KW-0998">Cell outer membrane</keyword>
<dbReference type="Gene3D" id="1.20.1600.10">
    <property type="entry name" value="Outer membrane efflux proteins (OEP)"/>
    <property type="match status" value="1"/>
</dbReference>
<sequence>MSMSCLPVLRFSLAVAAALALAACGTPNRHQSLAQAMPEQDAIEPPQLSLAEVQGPDQNQAFPSIQANHEYSLPELIDLAQRLNPSTRIAWGEAQQAAEAAGMIQSAYLPLISASIVGGYMRSDRDDSVNILGRDIDVDYDTHLSGAVPSLTLKWLLFDFGKRAALQEAADKLAMASRITFSGVHQAVIAEVSINYFNYNSARQREQISALGLRNATLIEDIALERQRNGLGTSIEVAQARQLKAQARLHHVNTRTLAHQSYQTLLGAIGLSPDTQLQVADSASRSLPEDLDIPGNDTLKKAIAQRADVQALQAAHQASLAGINSAEASFMPKLALMGFMSKRLGSLSVGSLPDISPQSSSRGAVLALNIPLYDAGLRNKQVREAQLRADTARERVAKTEQNAYKQMIIAAEALRAALESHHAASSLVEAAQITYQGALESYKEGLTGMTLLTEAHSGLLGAQEAQTMAHTAGLVGSVNLAFAMGELNQAPKQP</sequence>
<dbReference type="EMBL" id="BMZN01000004">
    <property type="protein sequence ID" value="GHC54597.1"/>
    <property type="molecule type" value="Genomic_DNA"/>
</dbReference>
<gene>
    <name evidence="4" type="primary">cyaE</name>
    <name evidence="4" type="ORF">GCM10010096_28990</name>
</gene>
<dbReference type="PANTHER" id="PTHR30203">
    <property type="entry name" value="OUTER MEMBRANE CATION EFFLUX PROTEIN"/>
    <property type="match status" value="1"/>
</dbReference>
<dbReference type="InterPro" id="IPR028351">
    <property type="entry name" value="CyaE"/>
</dbReference>
<evidence type="ECO:0000313" key="4">
    <source>
        <dbReference type="EMBL" id="GHC54597.1"/>
    </source>
</evidence>
<dbReference type="InterPro" id="IPR010131">
    <property type="entry name" value="MdtP/NodT-like"/>
</dbReference>
<evidence type="ECO:0000256" key="2">
    <source>
        <dbReference type="PIRNR" id="PIRNR001892"/>
    </source>
</evidence>
<organism evidence="4 5">
    <name type="scientific">Alcaligenes pakistanensis</name>
    <dbReference type="NCBI Taxonomy" id="1482717"/>
    <lineage>
        <taxon>Bacteria</taxon>
        <taxon>Pseudomonadati</taxon>
        <taxon>Pseudomonadota</taxon>
        <taxon>Betaproteobacteria</taxon>
        <taxon>Burkholderiales</taxon>
        <taxon>Alcaligenaceae</taxon>
        <taxon>Alcaligenes</taxon>
    </lineage>
</organism>
<dbReference type="PANTHER" id="PTHR30203:SF29">
    <property type="entry name" value="PROTEIN CYAE"/>
    <property type="match status" value="1"/>
</dbReference>
<keyword evidence="2" id="KW-0472">Membrane</keyword>
<dbReference type="GO" id="GO:0009279">
    <property type="term" value="C:cell outer membrane"/>
    <property type="evidence" value="ECO:0007669"/>
    <property type="project" value="UniProtKB-SubCell"/>
</dbReference>
<dbReference type="SUPFAM" id="SSF56954">
    <property type="entry name" value="Outer membrane efflux proteins (OEP)"/>
    <property type="match status" value="1"/>
</dbReference>